<feature type="domain" description="ABC transmembrane type-1" evidence="8">
    <location>
        <begin position="90"/>
        <end position="306"/>
    </location>
</feature>
<dbReference type="PANTHER" id="PTHR43227">
    <property type="entry name" value="BLL4140 PROTEIN"/>
    <property type="match status" value="1"/>
</dbReference>
<dbReference type="Proteomes" id="UP001493487">
    <property type="component" value="Unassembled WGS sequence"/>
</dbReference>
<dbReference type="InterPro" id="IPR050809">
    <property type="entry name" value="UgpAE/MalFG_permease"/>
</dbReference>
<dbReference type="InterPro" id="IPR000515">
    <property type="entry name" value="MetI-like"/>
</dbReference>
<accession>A0ABV1L0I8</accession>
<evidence type="ECO:0000313" key="9">
    <source>
        <dbReference type="EMBL" id="MEQ4485880.1"/>
    </source>
</evidence>
<feature type="transmembrane region" description="Helical" evidence="7">
    <location>
        <begin position="28"/>
        <end position="54"/>
    </location>
</feature>
<evidence type="ECO:0000256" key="5">
    <source>
        <dbReference type="ARBA" id="ARBA00022989"/>
    </source>
</evidence>
<keyword evidence="5 7" id="KW-1133">Transmembrane helix</keyword>
<evidence type="ECO:0000256" key="1">
    <source>
        <dbReference type="ARBA" id="ARBA00004651"/>
    </source>
</evidence>
<dbReference type="InterPro" id="IPR035906">
    <property type="entry name" value="MetI-like_sf"/>
</dbReference>
<feature type="transmembrane region" description="Helical" evidence="7">
    <location>
        <begin position="287"/>
        <end position="310"/>
    </location>
</feature>
<evidence type="ECO:0000313" key="10">
    <source>
        <dbReference type="Proteomes" id="UP001493487"/>
    </source>
</evidence>
<evidence type="ECO:0000256" key="4">
    <source>
        <dbReference type="ARBA" id="ARBA00022692"/>
    </source>
</evidence>
<dbReference type="PANTHER" id="PTHR43227:SF11">
    <property type="entry name" value="BLL4140 PROTEIN"/>
    <property type="match status" value="1"/>
</dbReference>
<name>A0ABV1L0I8_9BACL</name>
<evidence type="ECO:0000256" key="3">
    <source>
        <dbReference type="ARBA" id="ARBA00022475"/>
    </source>
</evidence>
<evidence type="ECO:0000256" key="6">
    <source>
        <dbReference type="ARBA" id="ARBA00023136"/>
    </source>
</evidence>
<protein>
    <submittedName>
        <fullName evidence="9">ABC transporter permease subunit</fullName>
    </submittedName>
</protein>
<feature type="transmembrane region" description="Helical" evidence="7">
    <location>
        <begin position="228"/>
        <end position="249"/>
    </location>
</feature>
<proteinExistence type="inferred from homology"/>
<keyword evidence="6 7" id="KW-0472">Membrane</keyword>
<dbReference type="EMBL" id="JASKHM010000017">
    <property type="protein sequence ID" value="MEQ4485880.1"/>
    <property type="molecule type" value="Genomic_DNA"/>
</dbReference>
<gene>
    <name evidence="9" type="ORF">QJS35_26225</name>
</gene>
<dbReference type="SUPFAM" id="SSF161098">
    <property type="entry name" value="MetI-like"/>
    <property type="match status" value="1"/>
</dbReference>
<dbReference type="Gene3D" id="1.10.3720.10">
    <property type="entry name" value="MetI-like"/>
    <property type="match status" value="1"/>
</dbReference>
<comment type="subcellular location">
    <subcellularLocation>
        <location evidence="1 7">Cell membrane</location>
        <topology evidence="1 7">Multi-pass membrane protein</topology>
    </subcellularLocation>
</comment>
<organism evidence="9 10">
    <name type="scientific">Cohnella silvisoli</name>
    <dbReference type="NCBI Taxonomy" id="2873699"/>
    <lineage>
        <taxon>Bacteria</taxon>
        <taxon>Bacillati</taxon>
        <taxon>Bacillota</taxon>
        <taxon>Bacilli</taxon>
        <taxon>Bacillales</taxon>
        <taxon>Paenibacillaceae</taxon>
        <taxon>Cohnella</taxon>
    </lineage>
</organism>
<reference evidence="9 10" key="1">
    <citation type="journal article" date="2023" name="Genome Announc.">
        <title>Pan-Genome Analyses of the Genus Cohnella and Proposal of the Novel Species Cohnella silvisoli sp. nov., Isolated from Forest Soil.</title>
        <authorList>
            <person name="Wang C."/>
            <person name="Mao L."/>
            <person name="Bao G."/>
            <person name="Zhu H."/>
        </authorList>
    </citation>
    <scope>NUCLEOTIDE SEQUENCE [LARGE SCALE GENOMIC DNA]</scope>
    <source>
        <strain evidence="9 10">NL03-T5-1</strain>
    </source>
</reference>
<sequence length="319" mass="36246">MNGMQGEQSIRMRAPVRQTQMLRKWRRVFPLLTMSVPFFLLMVLFAYVPLWGWYIAFTNYYPGESILNADIVGFRNFEQLFSGNQFLTAMRNTLVISAIGLLLSPLPMAFAILLNEVKQKWFAKIVQIVSSFPNFISWVIVYSIFFAFFSIDDGMINRLLFKLGLIEQPTDILTNADIAWWLQAAITNWKGLGWSAIIYIAAISSLDQEVFQAAEVDGAGRFRQIRHIMIPGLMPTYAVLFLLGIGYMLSSGFDQYYVFTNSVVHSKLDVLDTYVYNLGLVQLNFPFSTAAGIFKSVVSVVLVFTANWVYKMATGKSII</sequence>
<dbReference type="Pfam" id="PF00528">
    <property type="entry name" value="BPD_transp_1"/>
    <property type="match status" value="1"/>
</dbReference>
<evidence type="ECO:0000256" key="7">
    <source>
        <dbReference type="RuleBase" id="RU363032"/>
    </source>
</evidence>
<dbReference type="CDD" id="cd06261">
    <property type="entry name" value="TM_PBP2"/>
    <property type="match status" value="1"/>
</dbReference>
<feature type="transmembrane region" description="Helical" evidence="7">
    <location>
        <begin position="135"/>
        <end position="151"/>
    </location>
</feature>
<feature type="transmembrane region" description="Helical" evidence="7">
    <location>
        <begin position="191"/>
        <end position="207"/>
    </location>
</feature>
<keyword evidence="4 7" id="KW-0812">Transmembrane</keyword>
<evidence type="ECO:0000256" key="2">
    <source>
        <dbReference type="ARBA" id="ARBA00022448"/>
    </source>
</evidence>
<keyword evidence="2 7" id="KW-0813">Transport</keyword>
<comment type="similarity">
    <text evidence="7">Belongs to the binding-protein-dependent transport system permease family.</text>
</comment>
<dbReference type="PROSITE" id="PS50928">
    <property type="entry name" value="ABC_TM1"/>
    <property type="match status" value="1"/>
</dbReference>
<dbReference type="RefSeq" id="WP_232188374.1">
    <property type="nucleotide sequence ID" value="NZ_JAIOAP010000016.1"/>
</dbReference>
<feature type="transmembrane region" description="Helical" evidence="7">
    <location>
        <begin position="94"/>
        <end position="114"/>
    </location>
</feature>
<keyword evidence="10" id="KW-1185">Reference proteome</keyword>
<keyword evidence="3" id="KW-1003">Cell membrane</keyword>
<comment type="caution">
    <text evidence="9">The sequence shown here is derived from an EMBL/GenBank/DDBJ whole genome shotgun (WGS) entry which is preliminary data.</text>
</comment>
<evidence type="ECO:0000259" key="8">
    <source>
        <dbReference type="PROSITE" id="PS50928"/>
    </source>
</evidence>